<dbReference type="Pfam" id="PF02878">
    <property type="entry name" value="PGM_PMM_I"/>
    <property type="match status" value="1"/>
</dbReference>
<feature type="non-terminal residue" evidence="10">
    <location>
        <position position="580"/>
    </location>
</feature>
<dbReference type="OrthoDB" id="1743979at2759"/>
<dbReference type="SUPFAM" id="SSF53738">
    <property type="entry name" value="Phosphoglucomutase, first 3 domains"/>
    <property type="match status" value="2"/>
</dbReference>
<dbReference type="PANTHER" id="PTHR42946">
    <property type="entry name" value="PHOSPHOHEXOSE MUTASE"/>
    <property type="match status" value="1"/>
</dbReference>
<dbReference type="InterPro" id="IPR005844">
    <property type="entry name" value="A-D-PHexomutase_a/b/a-I"/>
</dbReference>
<name>A0A8T9C9S3_9HELO</name>
<dbReference type="GO" id="GO:0005975">
    <property type="term" value="P:carbohydrate metabolic process"/>
    <property type="evidence" value="ECO:0007669"/>
    <property type="project" value="InterPro"/>
</dbReference>
<gene>
    <name evidence="10" type="primary">noeK</name>
    <name evidence="10" type="ORF">LSUE1_G006594</name>
</gene>
<evidence type="ECO:0000256" key="6">
    <source>
        <dbReference type="ARBA" id="ARBA00023235"/>
    </source>
</evidence>
<dbReference type="InterPro" id="IPR005845">
    <property type="entry name" value="A-D-PHexomutase_a/b/a-II"/>
</dbReference>
<dbReference type="PANTHER" id="PTHR42946:SF1">
    <property type="entry name" value="PHOSPHOGLUCOMUTASE (ALPHA-D-GLUCOSE-1,6-BISPHOSPHATE-DEPENDENT)"/>
    <property type="match status" value="1"/>
</dbReference>
<dbReference type="Proteomes" id="UP000469558">
    <property type="component" value="Unassembled WGS sequence"/>
</dbReference>
<dbReference type="Gene3D" id="3.40.120.10">
    <property type="entry name" value="Alpha-D-Glucose-1,6-Bisphosphate, subunit A, domain 3"/>
    <property type="match status" value="3"/>
</dbReference>
<keyword evidence="11" id="KW-1185">Reference proteome</keyword>
<dbReference type="SUPFAM" id="SSF55957">
    <property type="entry name" value="Phosphoglucomutase, C-terminal domain"/>
    <property type="match status" value="1"/>
</dbReference>
<proteinExistence type="inferred from homology"/>
<comment type="cofactor">
    <cofactor evidence="1">
        <name>Mg(2+)</name>
        <dbReference type="ChEBI" id="CHEBI:18420"/>
    </cofactor>
</comment>
<dbReference type="Pfam" id="PF02879">
    <property type="entry name" value="PGM_PMM_II"/>
    <property type="match status" value="1"/>
</dbReference>
<evidence type="ECO:0000259" key="8">
    <source>
        <dbReference type="Pfam" id="PF02878"/>
    </source>
</evidence>
<evidence type="ECO:0000313" key="10">
    <source>
        <dbReference type="EMBL" id="TVY80534.1"/>
    </source>
</evidence>
<comment type="similarity">
    <text evidence="2 7">Belongs to the phosphohexose mutase family.</text>
</comment>
<dbReference type="Gene3D" id="3.30.310.50">
    <property type="entry name" value="Alpha-D-phosphohexomutase, C-terminal domain"/>
    <property type="match status" value="1"/>
</dbReference>
<evidence type="ECO:0000256" key="1">
    <source>
        <dbReference type="ARBA" id="ARBA00001946"/>
    </source>
</evidence>
<evidence type="ECO:0000256" key="7">
    <source>
        <dbReference type="RuleBase" id="RU004326"/>
    </source>
</evidence>
<dbReference type="GO" id="GO:0004615">
    <property type="term" value="F:phosphomannomutase activity"/>
    <property type="evidence" value="ECO:0007669"/>
    <property type="project" value="TreeGrafter"/>
</dbReference>
<dbReference type="InterPro" id="IPR050060">
    <property type="entry name" value="Phosphoglucosamine_mutase"/>
</dbReference>
<keyword evidence="5 7" id="KW-0460">Magnesium</keyword>
<reference evidence="10 11" key="1">
    <citation type="submission" date="2018-05" db="EMBL/GenBank/DDBJ databases">
        <title>Genome sequencing and assembly of the regulated plant pathogen Lachnellula willkommii and related sister species for the development of diagnostic species identification markers.</title>
        <authorList>
            <person name="Giroux E."/>
            <person name="Bilodeau G."/>
        </authorList>
    </citation>
    <scope>NUCLEOTIDE SEQUENCE [LARGE SCALE GENOMIC DNA]</scope>
    <source>
        <strain evidence="10 11">CBS 268.59</strain>
    </source>
</reference>
<organism evidence="10 11">
    <name type="scientific">Lachnellula suecica</name>
    <dbReference type="NCBI Taxonomy" id="602035"/>
    <lineage>
        <taxon>Eukaryota</taxon>
        <taxon>Fungi</taxon>
        <taxon>Dikarya</taxon>
        <taxon>Ascomycota</taxon>
        <taxon>Pezizomycotina</taxon>
        <taxon>Leotiomycetes</taxon>
        <taxon>Helotiales</taxon>
        <taxon>Lachnaceae</taxon>
        <taxon>Lachnellula</taxon>
    </lineage>
</organism>
<evidence type="ECO:0000256" key="3">
    <source>
        <dbReference type="ARBA" id="ARBA00022553"/>
    </source>
</evidence>
<evidence type="ECO:0000259" key="9">
    <source>
        <dbReference type="Pfam" id="PF02879"/>
    </source>
</evidence>
<evidence type="ECO:0000256" key="5">
    <source>
        <dbReference type="ARBA" id="ARBA00022842"/>
    </source>
</evidence>
<dbReference type="PROSITE" id="PS00710">
    <property type="entry name" value="PGM_PMM"/>
    <property type="match status" value="1"/>
</dbReference>
<keyword evidence="3" id="KW-0597">Phosphoprotein</keyword>
<evidence type="ECO:0000256" key="2">
    <source>
        <dbReference type="ARBA" id="ARBA00010231"/>
    </source>
</evidence>
<keyword evidence="4 7" id="KW-0479">Metal-binding</keyword>
<dbReference type="EMBL" id="QGMK01000666">
    <property type="protein sequence ID" value="TVY80534.1"/>
    <property type="molecule type" value="Genomic_DNA"/>
</dbReference>
<feature type="domain" description="Alpha-D-phosphohexomutase alpha/beta/alpha" evidence="9">
    <location>
        <begin position="211"/>
        <end position="306"/>
    </location>
</feature>
<dbReference type="InterPro" id="IPR036900">
    <property type="entry name" value="A-D-PHexomutase_C_sf"/>
</dbReference>
<dbReference type="InterPro" id="IPR016055">
    <property type="entry name" value="A-D-PHexomutase_a/b/a-I/II/III"/>
</dbReference>
<accession>A0A8T9C9S3</accession>
<sequence length="580" mass="63723">PVHKSDEGKKHQMPAPTDALRLHLAYKPQSLKFGTSGRRGEVIHLTQLEIYTNVVAEIRYLQSLPKSKGGIQAGDDFYYAHDLRPSSTELVENGRGGLSQAVEQALKDTGMKAINLGAIPTPALTYWALKHGKGSIMVTGSHIPFDRNGYKLNTSKGELMKKNEQPINDQVAVTREELLSQPYAESLFNEQGVFRNPQSPLLPAIPEGRAAYIQRFVDFFKGETLKGMKLLAYQHSAVGRDLLVEIFEALGAEVTPAGRSDTFVPIDTEAIDQAQLDTVQNLYDKTGQKFNAVISTDGDSDRPLILAPEDGKLCFFGGDLLGMVVAEFLNIDAAVVPISTNDAIDRGSLGSVTEPKTKIGSPYVIAGMENAIAKGRRHVCGWEANGGFLTGSDFERNDNVITALPTRDAFLPLACALFASHNRKLSLPKLFATLPQRFSRAALLRKFPRATSLKIVQRFSPPESAIQNVFYDADKITVRDAGLEALELKESHTEPLDQIRQQLQTVFSPEFGFDAITQIIYTDGVRILFSNGDVAHFRPSGNADELRIYSVADTQKRADSIASHGVSEPDGLLRRLERMV</sequence>
<comment type="caution">
    <text evidence="10">The sequence shown here is derived from an EMBL/GenBank/DDBJ whole genome shotgun (WGS) entry which is preliminary data.</text>
</comment>
<dbReference type="GO" id="GO:0000287">
    <property type="term" value="F:magnesium ion binding"/>
    <property type="evidence" value="ECO:0007669"/>
    <property type="project" value="InterPro"/>
</dbReference>
<keyword evidence="6" id="KW-0413">Isomerase</keyword>
<dbReference type="AlphaFoldDB" id="A0A8T9C9S3"/>
<evidence type="ECO:0000313" key="11">
    <source>
        <dbReference type="Proteomes" id="UP000469558"/>
    </source>
</evidence>
<protein>
    <submittedName>
        <fullName evidence="10">Phosphomannomutase</fullName>
    </submittedName>
</protein>
<dbReference type="InterPro" id="IPR016066">
    <property type="entry name" value="A-D-PHexomutase_CS"/>
</dbReference>
<feature type="domain" description="Alpha-D-phosphohexomutase alpha/beta/alpha" evidence="8">
    <location>
        <begin position="31"/>
        <end position="172"/>
    </location>
</feature>
<evidence type="ECO:0000256" key="4">
    <source>
        <dbReference type="ARBA" id="ARBA00022723"/>
    </source>
</evidence>